<reference evidence="9 10" key="1">
    <citation type="submission" date="2018-12" db="EMBL/GenBank/DDBJ databases">
        <title>Amycolatopsis eburnea sp. nov. actinomycete associate with arbuscular mycorrhiza fungal spore.</title>
        <authorList>
            <person name="Lumyong S."/>
            <person name="Chaiya L."/>
        </authorList>
    </citation>
    <scope>NUCLEOTIDE SEQUENCE [LARGE SCALE GENOMIC DNA]</scope>
    <source>
        <strain evidence="9 10">GLM-1</strain>
    </source>
</reference>
<dbReference type="PANTHER" id="PTHR23517">
    <property type="entry name" value="RESISTANCE PROTEIN MDTM, PUTATIVE-RELATED-RELATED"/>
    <property type="match status" value="1"/>
</dbReference>
<feature type="domain" description="Major facilitator superfamily (MFS) profile" evidence="8">
    <location>
        <begin position="1"/>
        <end position="398"/>
    </location>
</feature>
<name>A0A3R9DCL3_9PSEU</name>
<dbReference type="PRINTS" id="PR01035">
    <property type="entry name" value="TCRTETA"/>
</dbReference>
<dbReference type="AlphaFoldDB" id="A0A3R9DCL3"/>
<keyword evidence="4 7" id="KW-0812">Transmembrane</keyword>
<dbReference type="InterPro" id="IPR020846">
    <property type="entry name" value="MFS_dom"/>
</dbReference>
<evidence type="ECO:0000313" key="10">
    <source>
        <dbReference type="Proteomes" id="UP000267081"/>
    </source>
</evidence>
<evidence type="ECO:0000256" key="2">
    <source>
        <dbReference type="ARBA" id="ARBA00022448"/>
    </source>
</evidence>
<dbReference type="Pfam" id="PF07690">
    <property type="entry name" value="MFS_1"/>
    <property type="match status" value="1"/>
</dbReference>
<comment type="subcellular location">
    <subcellularLocation>
        <location evidence="1">Cell membrane</location>
        <topology evidence="1">Multi-pass membrane protein</topology>
    </subcellularLocation>
</comment>
<feature type="transmembrane region" description="Helical" evidence="7">
    <location>
        <begin position="20"/>
        <end position="40"/>
    </location>
</feature>
<evidence type="ECO:0000259" key="8">
    <source>
        <dbReference type="PROSITE" id="PS50850"/>
    </source>
</evidence>
<dbReference type="PROSITE" id="PS50850">
    <property type="entry name" value="MFS"/>
    <property type="match status" value="1"/>
</dbReference>
<dbReference type="Gene3D" id="1.20.1250.20">
    <property type="entry name" value="MFS general substrate transporter like domains"/>
    <property type="match status" value="1"/>
</dbReference>
<dbReference type="InterPro" id="IPR036259">
    <property type="entry name" value="MFS_trans_sf"/>
</dbReference>
<evidence type="ECO:0000256" key="5">
    <source>
        <dbReference type="ARBA" id="ARBA00022989"/>
    </source>
</evidence>
<feature type="transmembrane region" description="Helical" evidence="7">
    <location>
        <begin position="170"/>
        <end position="188"/>
    </location>
</feature>
<dbReference type="GO" id="GO:0022857">
    <property type="term" value="F:transmembrane transporter activity"/>
    <property type="evidence" value="ECO:0007669"/>
    <property type="project" value="InterPro"/>
</dbReference>
<proteinExistence type="predicted"/>
<keyword evidence="10" id="KW-1185">Reference proteome</keyword>
<gene>
    <name evidence="9" type="ORF">EIY87_41315</name>
</gene>
<dbReference type="InterPro" id="IPR050171">
    <property type="entry name" value="MFS_Transporters"/>
</dbReference>
<dbReference type="InterPro" id="IPR001958">
    <property type="entry name" value="Tet-R_TetA/multi-R_MdtG-like"/>
</dbReference>
<evidence type="ECO:0000256" key="1">
    <source>
        <dbReference type="ARBA" id="ARBA00004651"/>
    </source>
</evidence>
<evidence type="ECO:0000256" key="4">
    <source>
        <dbReference type="ARBA" id="ARBA00022692"/>
    </source>
</evidence>
<protein>
    <submittedName>
        <fullName evidence="9">MFS transporter</fullName>
    </submittedName>
</protein>
<feature type="transmembrane region" description="Helical" evidence="7">
    <location>
        <begin position="52"/>
        <end position="73"/>
    </location>
</feature>
<feature type="transmembrane region" description="Helical" evidence="7">
    <location>
        <begin position="253"/>
        <end position="273"/>
    </location>
</feature>
<evidence type="ECO:0000313" key="9">
    <source>
        <dbReference type="EMBL" id="RSD09474.1"/>
    </source>
</evidence>
<keyword evidence="6 7" id="KW-0472">Membrane</keyword>
<dbReference type="InterPro" id="IPR011701">
    <property type="entry name" value="MFS"/>
</dbReference>
<evidence type="ECO:0000256" key="7">
    <source>
        <dbReference type="SAM" id="Phobius"/>
    </source>
</evidence>
<feature type="transmembrane region" description="Helical" evidence="7">
    <location>
        <begin position="218"/>
        <end position="241"/>
    </location>
</feature>
<feature type="transmembrane region" description="Helical" evidence="7">
    <location>
        <begin position="376"/>
        <end position="393"/>
    </location>
</feature>
<dbReference type="OrthoDB" id="4109786at2"/>
<keyword evidence="2" id="KW-0813">Transport</keyword>
<dbReference type="SUPFAM" id="SSF103473">
    <property type="entry name" value="MFS general substrate transporter"/>
    <property type="match status" value="1"/>
</dbReference>
<dbReference type="GO" id="GO:0005886">
    <property type="term" value="C:plasma membrane"/>
    <property type="evidence" value="ECO:0007669"/>
    <property type="project" value="UniProtKB-SubCell"/>
</dbReference>
<evidence type="ECO:0000256" key="3">
    <source>
        <dbReference type="ARBA" id="ARBA00022475"/>
    </source>
</evidence>
<dbReference type="RefSeq" id="WP_125315409.1">
    <property type="nucleotide sequence ID" value="NZ_RSEC01000061.1"/>
</dbReference>
<keyword evidence="3" id="KW-1003">Cell membrane</keyword>
<dbReference type="CDD" id="cd17329">
    <property type="entry name" value="MFS_MdtH_MDR_like"/>
    <property type="match status" value="1"/>
</dbReference>
<feature type="transmembrane region" description="Helical" evidence="7">
    <location>
        <begin position="285"/>
        <end position="311"/>
    </location>
</feature>
<keyword evidence="5 7" id="KW-1133">Transmembrane helix</keyword>
<dbReference type="Proteomes" id="UP000267081">
    <property type="component" value="Unassembled WGS sequence"/>
</dbReference>
<sequence>MAVTALLGLPRTRGRLPLVAAQGVDALGTGLFLPFAVVYFHAAKGLPLTAVGAALSLAALLALPAGLCAGPLVDRFGPRRVVVAANLLRVLTFTGYVFAGSPAALVVLAALTFWGEGLFWPASGALVAQVADDGQRARWYAMERTLRNVGIGLGGLAGSVLVIVGGYTAIVVLNAASFLVAAALVGCWRGRAAEAPPRAAAARGGYRAVLADGAFRRVLVTVFVFALCDLALTVLLSAYVLDTLRLPAWQPGVLFALNTVLVVLAQTVVAARVDRFRRARTLQVAAVVWAGAFLLYAAVPLVTALPAFAVLSVATAVFTAAELLQAPTSSALIVALAPAHLRGRYLGLEELLWGAARVLAPVTFTALLAGGPQLPWLVLAGCCTLAVVVLAGLKAVPEAAPARENVDA</sequence>
<feature type="transmembrane region" description="Helical" evidence="7">
    <location>
        <begin position="93"/>
        <end position="114"/>
    </location>
</feature>
<dbReference type="PANTHER" id="PTHR23517:SF2">
    <property type="entry name" value="MULTIDRUG RESISTANCE PROTEIN MDTH"/>
    <property type="match status" value="1"/>
</dbReference>
<comment type="caution">
    <text evidence="9">The sequence shown here is derived from an EMBL/GenBank/DDBJ whole genome shotgun (WGS) entry which is preliminary data.</text>
</comment>
<accession>A0A3R9DCL3</accession>
<organism evidence="9 10">
    <name type="scientific">Amycolatopsis eburnea</name>
    <dbReference type="NCBI Taxonomy" id="2267691"/>
    <lineage>
        <taxon>Bacteria</taxon>
        <taxon>Bacillati</taxon>
        <taxon>Actinomycetota</taxon>
        <taxon>Actinomycetes</taxon>
        <taxon>Pseudonocardiales</taxon>
        <taxon>Pseudonocardiaceae</taxon>
        <taxon>Amycolatopsis</taxon>
    </lineage>
</organism>
<evidence type="ECO:0000256" key="6">
    <source>
        <dbReference type="ARBA" id="ARBA00023136"/>
    </source>
</evidence>
<dbReference type="EMBL" id="RSEC01000061">
    <property type="protein sequence ID" value="RSD09474.1"/>
    <property type="molecule type" value="Genomic_DNA"/>
</dbReference>